<organism evidence="2">
    <name type="scientific">marine sediment metagenome</name>
    <dbReference type="NCBI Taxonomy" id="412755"/>
    <lineage>
        <taxon>unclassified sequences</taxon>
        <taxon>metagenomes</taxon>
        <taxon>ecological metagenomes</taxon>
    </lineage>
</organism>
<evidence type="ECO:0000313" key="2">
    <source>
        <dbReference type="EMBL" id="GAH31788.1"/>
    </source>
</evidence>
<protein>
    <submittedName>
        <fullName evidence="2">Uncharacterized protein</fullName>
    </submittedName>
</protein>
<sequence>HQNNCNQSRFRKTEQWVDEMGTETSKKDLEVTPNSRESF</sequence>
<proteinExistence type="predicted"/>
<reference evidence="2" key="1">
    <citation type="journal article" date="2014" name="Front. Microbiol.">
        <title>High frequency of phylogenetically diverse reductive dehalogenase-homologous genes in deep subseafloor sedimentary metagenomes.</title>
        <authorList>
            <person name="Kawai M."/>
            <person name="Futagami T."/>
            <person name="Toyoda A."/>
            <person name="Takaki Y."/>
            <person name="Nishi S."/>
            <person name="Hori S."/>
            <person name="Arai W."/>
            <person name="Tsubouchi T."/>
            <person name="Morono Y."/>
            <person name="Uchiyama I."/>
            <person name="Ito T."/>
            <person name="Fujiyama A."/>
            <person name="Inagaki F."/>
            <person name="Takami H."/>
        </authorList>
    </citation>
    <scope>NUCLEOTIDE SEQUENCE</scope>
    <source>
        <strain evidence="2">Expedition CK06-06</strain>
    </source>
</reference>
<evidence type="ECO:0000256" key="1">
    <source>
        <dbReference type="SAM" id="MobiDB-lite"/>
    </source>
</evidence>
<feature type="non-terminal residue" evidence="2">
    <location>
        <position position="1"/>
    </location>
</feature>
<accession>X1GFH9</accession>
<gene>
    <name evidence="2" type="ORF">S03H2_25252</name>
</gene>
<dbReference type="AlphaFoldDB" id="X1GFH9"/>
<dbReference type="EMBL" id="BARU01014241">
    <property type="protein sequence ID" value="GAH31788.1"/>
    <property type="molecule type" value="Genomic_DNA"/>
</dbReference>
<comment type="caution">
    <text evidence="2">The sequence shown here is derived from an EMBL/GenBank/DDBJ whole genome shotgun (WGS) entry which is preliminary data.</text>
</comment>
<feature type="region of interest" description="Disordered" evidence="1">
    <location>
        <begin position="1"/>
        <end position="39"/>
    </location>
</feature>
<name>X1GFH9_9ZZZZ</name>